<dbReference type="EMBL" id="SGJD01011943">
    <property type="protein sequence ID" value="KAB0388743.1"/>
    <property type="molecule type" value="Genomic_DNA"/>
</dbReference>
<dbReference type="GO" id="GO:0003723">
    <property type="term" value="F:RNA binding"/>
    <property type="evidence" value="ECO:0007669"/>
    <property type="project" value="TreeGrafter"/>
</dbReference>
<comment type="caution">
    <text evidence="2">The sequence shown here is derived from an EMBL/GenBank/DDBJ whole genome shotgun (WGS) entry which is preliminary data.</text>
</comment>
<dbReference type="Pfam" id="PF08079">
    <property type="entry name" value="Ribosomal_L30_N"/>
    <property type="match status" value="1"/>
</dbReference>
<dbReference type="AlphaFoldDB" id="A0A643BLK9"/>
<evidence type="ECO:0000313" key="3">
    <source>
        <dbReference type="Proteomes" id="UP000437017"/>
    </source>
</evidence>
<proteinExistence type="predicted"/>
<protein>
    <recommendedName>
        <fullName evidence="1">Large ribosomal subunit protein uL30 N-terminal eukaryotes domain-containing protein</fullName>
    </recommendedName>
</protein>
<evidence type="ECO:0000313" key="2">
    <source>
        <dbReference type="EMBL" id="KAB0388743.1"/>
    </source>
</evidence>
<gene>
    <name evidence="2" type="ORF">E2I00_004918</name>
</gene>
<dbReference type="GO" id="GO:0000463">
    <property type="term" value="P:maturation of LSU-rRNA from tricistronic rRNA transcript (SSU-rRNA, 5.8S rRNA, LSU-rRNA)"/>
    <property type="evidence" value="ECO:0007669"/>
    <property type="project" value="TreeGrafter"/>
</dbReference>
<dbReference type="GO" id="GO:0003735">
    <property type="term" value="F:structural constituent of ribosome"/>
    <property type="evidence" value="ECO:0007669"/>
    <property type="project" value="TreeGrafter"/>
</dbReference>
<dbReference type="InterPro" id="IPR012988">
    <property type="entry name" value="Ribosomal_uL30_N_euk"/>
</dbReference>
<dbReference type="GO" id="GO:0022625">
    <property type="term" value="C:cytosolic large ribosomal subunit"/>
    <property type="evidence" value="ECO:0007669"/>
    <property type="project" value="TreeGrafter"/>
</dbReference>
<evidence type="ECO:0000259" key="1">
    <source>
        <dbReference type="Pfam" id="PF08079"/>
    </source>
</evidence>
<dbReference type="PANTHER" id="PTHR11524:SF13">
    <property type="entry name" value="RIBOSOMAL PROTEIN UL30-LIKE"/>
    <property type="match status" value="1"/>
</dbReference>
<feature type="domain" description="Large ribosomal subunit protein uL30 N-terminal eukaryotes" evidence="1">
    <location>
        <begin position="13"/>
        <end position="84"/>
    </location>
</feature>
<dbReference type="InterPro" id="IPR039699">
    <property type="entry name" value="Ribosomal_uL30"/>
</dbReference>
<sequence>MAQEEPRKKIPLVPENLLKKRKAYQALKATQAKQALLQRKEQRKGKEIKFKRLEWFLHDSWRQLRDRVRLRRLEVKPRGLEVPDKHSLAFVLCIERINGVSLLVQRTIARLRLNKISVVSLCK</sequence>
<dbReference type="Proteomes" id="UP000437017">
    <property type="component" value="Unassembled WGS sequence"/>
</dbReference>
<name>A0A643BLK9_BALPH</name>
<keyword evidence="3" id="KW-1185">Reference proteome</keyword>
<accession>A0A643BLK9</accession>
<dbReference type="PANTHER" id="PTHR11524">
    <property type="entry name" value="60S RIBOSOMAL PROTEIN L7"/>
    <property type="match status" value="1"/>
</dbReference>
<dbReference type="OrthoDB" id="28644at2759"/>
<organism evidence="2 3">
    <name type="scientific">Balaenoptera physalus</name>
    <name type="common">Fin whale</name>
    <name type="synonym">Balaena physalus</name>
    <dbReference type="NCBI Taxonomy" id="9770"/>
    <lineage>
        <taxon>Eukaryota</taxon>
        <taxon>Metazoa</taxon>
        <taxon>Chordata</taxon>
        <taxon>Craniata</taxon>
        <taxon>Vertebrata</taxon>
        <taxon>Euteleostomi</taxon>
        <taxon>Mammalia</taxon>
        <taxon>Eutheria</taxon>
        <taxon>Laurasiatheria</taxon>
        <taxon>Artiodactyla</taxon>
        <taxon>Whippomorpha</taxon>
        <taxon>Cetacea</taxon>
        <taxon>Mysticeti</taxon>
        <taxon>Balaenopteridae</taxon>
        <taxon>Balaenoptera</taxon>
    </lineage>
</organism>
<reference evidence="2 3" key="1">
    <citation type="journal article" date="2019" name="PLoS ONE">
        <title>Genomic analyses reveal an absence of contemporary introgressive admixture between fin whales and blue whales, despite known hybrids.</title>
        <authorList>
            <person name="Westbury M.V."/>
            <person name="Petersen B."/>
            <person name="Lorenzen E.D."/>
        </authorList>
    </citation>
    <scope>NUCLEOTIDE SEQUENCE [LARGE SCALE GENOMIC DNA]</scope>
    <source>
        <strain evidence="2">FinWhale-01</strain>
    </source>
</reference>